<dbReference type="Proteomes" id="UP001148662">
    <property type="component" value="Unassembled WGS sequence"/>
</dbReference>
<protein>
    <submittedName>
        <fullName evidence="1">Uncharacterized protein</fullName>
    </submittedName>
</protein>
<accession>A0ACC1T4I3</accession>
<name>A0ACC1T4I3_9APHY</name>
<evidence type="ECO:0000313" key="1">
    <source>
        <dbReference type="EMBL" id="KAJ3553104.1"/>
    </source>
</evidence>
<reference evidence="1" key="1">
    <citation type="submission" date="2022-07" db="EMBL/GenBank/DDBJ databases">
        <title>Genome Sequence of Phlebia brevispora.</title>
        <authorList>
            <person name="Buettner E."/>
        </authorList>
    </citation>
    <scope>NUCLEOTIDE SEQUENCE</scope>
    <source>
        <strain evidence="1">MPL23</strain>
    </source>
</reference>
<gene>
    <name evidence="1" type="ORF">NM688_g3795</name>
</gene>
<sequence length="274" mass="31111">MCRLSLHLLKVPASQWHRFSPGSRQDGLRASWKTSFLSGTSVRASGAFLANGYEGSDRSRPSLAWCTYRHLRNGNIPANTGKLRRREHHFPRGFARANQNKQAYVGFCSRGSYDPPLSGEVYNGNVGRSRLISLASMSESAPIGLDPSFEANRVRLSALFFPAPNITYKQFSQHWLNIHGKLFMSLDIVKKNLTKYEQFHVNPELSNQMAAGLGNNERTPFWGIVTFEAESYEKINEVFQHPDYLRVVFPDEENILDRSKSLILAGEYATFFRD</sequence>
<organism evidence="1 2">
    <name type="scientific">Phlebia brevispora</name>
    <dbReference type="NCBI Taxonomy" id="194682"/>
    <lineage>
        <taxon>Eukaryota</taxon>
        <taxon>Fungi</taxon>
        <taxon>Dikarya</taxon>
        <taxon>Basidiomycota</taxon>
        <taxon>Agaricomycotina</taxon>
        <taxon>Agaricomycetes</taxon>
        <taxon>Polyporales</taxon>
        <taxon>Meruliaceae</taxon>
        <taxon>Phlebia</taxon>
    </lineage>
</organism>
<proteinExistence type="predicted"/>
<keyword evidence="2" id="KW-1185">Reference proteome</keyword>
<comment type="caution">
    <text evidence="1">The sequence shown here is derived from an EMBL/GenBank/DDBJ whole genome shotgun (WGS) entry which is preliminary data.</text>
</comment>
<dbReference type="EMBL" id="JANHOG010000578">
    <property type="protein sequence ID" value="KAJ3553104.1"/>
    <property type="molecule type" value="Genomic_DNA"/>
</dbReference>
<evidence type="ECO:0000313" key="2">
    <source>
        <dbReference type="Proteomes" id="UP001148662"/>
    </source>
</evidence>